<keyword evidence="11" id="KW-0963">Cytoplasm</keyword>
<comment type="subunit">
    <text evidence="11">Monomer.</text>
</comment>
<dbReference type="InterPro" id="IPR031322">
    <property type="entry name" value="Shikimate/glucono_kinase"/>
</dbReference>
<feature type="binding site" evidence="11">
    <location>
        <position position="14"/>
    </location>
    <ligand>
        <name>Mg(2+)</name>
        <dbReference type="ChEBI" id="CHEBI:18420"/>
    </ligand>
</feature>
<evidence type="ECO:0000313" key="13">
    <source>
        <dbReference type="Proteomes" id="UP001056539"/>
    </source>
</evidence>
<dbReference type="AlphaFoldDB" id="A0AAX3BBV7"/>
<dbReference type="InterPro" id="IPR027417">
    <property type="entry name" value="P-loop_NTPase"/>
</dbReference>
<dbReference type="EC" id="2.7.1.71" evidence="3 11"/>
<gene>
    <name evidence="11" type="primary">aroK</name>
    <name evidence="12" type="ORF">KDW03_09600</name>
</gene>
<keyword evidence="4 11" id="KW-0028">Amino-acid biosynthesis</keyword>
<evidence type="ECO:0000256" key="8">
    <source>
        <dbReference type="ARBA" id="ARBA00022840"/>
    </source>
</evidence>
<evidence type="ECO:0000256" key="5">
    <source>
        <dbReference type="ARBA" id="ARBA00022679"/>
    </source>
</evidence>
<feature type="binding site" evidence="11">
    <location>
        <position position="135"/>
    </location>
    <ligand>
        <name>substrate</name>
    </ligand>
</feature>
<organism evidence="12 13">
    <name type="scientific">Thermospira aquatica</name>
    <dbReference type="NCBI Taxonomy" id="2828656"/>
    <lineage>
        <taxon>Bacteria</taxon>
        <taxon>Pseudomonadati</taxon>
        <taxon>Spirochaetota</taxon>
        <taxon>Spirochaetia</taxon>
        <taxon>Brevinematales</taxon>
        <taxon>Thermospiraceae</taxon>
        <taxon>Thermospira</taxon>
    </lineage>
</organism>
<evidence type="ECO:0000256" key="2">
    <source>
        <dbReference type="ARBA" id="ARBA00006997"/>
    </source>
</evidence>
<dbReference type="InterPro" id="IPR000623">
    <property type="entry name" value="Shikimate_kinase/TSH1"/>
</dbReference>
<dbReference type="SUPFAM" id="SSF52540">
    <property type="entry name" value="P-loop containing nucleoside triphosphate hydrolases"/>
    <property type="match status" value="1"/>
</dbReference>
<dbReference type="HAMAP" id="MF_00109">
    <property type="entry name" value="Shikimate_kinase"/>
    <property type="match status" value="1"/>
</dbReference>
<dbReference type="PANTHER" id="PTHR21087">
    <property type="entry name" value="SHIKIMATE KINASE"/>
    <property type="match status" value="1"/>
</dbReference>
<comment type="function">
    <text evidence="11">Catalyzes the specific phosphorylation of the 3-hydroxyl group of shikimic acid using ATP as a cosubstrate.</text>
</comment>
<dbReference type="Gene3D" id="3.40.50.300">
    <property type="entry name" value="P-loop containing nucleotide triphosphate hydrolases"/>
    <property type="match status" value="1"/>
</dbReference>
<feature type="binding site" evidence="11">
    <location>
        <begin position="10"/>
        <end position="15"/>
    </location>
    <ligand>
        <name>ATP</name>
        <dbReference type="ChEBI" id="CHEBI:30616"/>
    </ligand>
</feature>
<evidence type="ECO:0000313" key="12">
    <source>
        <dbReference type="EMBL" id="URA09728.1"/>
    </source>
</evidence>
<keyword evidence="7 11" id="KW-0418">Kinase</keyword>
<feature type="binding site" evidence="11">
    <location>
        <position position="56"/>
    </location>
    <ligand>
        <name>substrate</name>
    </ligand>
</feature>
<dbReference type="GO" id="GO:0009073">
    <property type="term" value="P:aromatic amino acid family biosynthetic process"/>
    <property type="evidence" value="ECO:0007669"/>
    <property type="project" value="UniProtKB-KW"/>
</dbReference>
<dbReference type="GO" id="GO:0005829">
    <property type="term" value="C:cytosol"/>
    <property type="evidence" value="ECO:0007669"/>
    <property type="project" value="TreeGrafter"/>
</dbReference>
<reference evidence="12" key="1">
    <citation type="submission" date="2021-04" db="EMBL/GenBank/DDBJ databases">
        <authorList>
            <person name="Postec A."/>
        </authorList>
    </citation>
    <scope>NUCLEOTIDE SEQUENCE</scope>
    <source>
        <strain evidence="12">F1F22</strain>
    </source>
</reference>
<comment type="catalytic activity">
    <reaction evidence="10 11">
        <text>shikimate + ATP = 3-phosphoshikimate + ADP + H(+)</text>
        <dbReference type="Rhea" id="RHEA:13121"/>
        <dbReference type="ChEBI" id="CHEBI:15378"/>
        <dbReference type="ChEBI" id="CHEBI:30616"/>
        <dbReference type="ChEBI" id="CHEBI:36208"/>
        <dbReference type="ChEBI" id="CHEBI:145989"/>
        <dbReference type="ChEBI" id="CHEBI:456216"/>
        <dbReference type="EC" id="2.7.1.71"/>
    </reaction>
</comment>
<keyword evidence="11" id="KW-0479">Metal-binding</keyword>
<keyword evidence="11" id="KW-0460">Magnesium</keyword>
<dbReference type="Proteomes" id="UP001056539">
    <property type="component" value="Chromosome"/>
</dbReference>
<reference evidence="12" key="2">
    <citation type="submission" date="2022-06" db="EMBL/GenBank/DDBJ databases">
        <title>Thermospira aquatica gen. nov., sp. nov.</title>
        <authorList>
            <person name="Ben Ali Gam Z."/>
            <person name="Labat M."/>
        </authorList>
    </citation>
    <scope>NUCLEOTIDE SEQUENCE</scope>
    <source>
        <strain evidence="12">F1F22</strain>
    </source>
</reference>
<dbReference type="InterPro" id="IPR023000">
    <property type="entry name" value="Shikimate_kinase_CS"/>
</dbReference>
<dbReference type="Pfam" id="PF01202">
    <property type="entry name" value="SKI"/>
    <property type="match status" value="1"/>
</dbReference>
<feature type="binding site" evidence="11">
    <location>
        <position position="78"/>
    </location>
    <ligand>
        <name>substrate</name>
    </ligand>
</feature>
<dbReference type="CDD" id="cd00464">
    <property type="entry name" value="SK"/>
    <property type="match status" value="1"/>
</dbReference>
<comment type="pathway">
    <text evidence="1 11">Metabolic intermediate biosynthesis; chorismate biosynthesis; chorismate from D-erythrose 4-phosphate and phosphoenolpyruvate: step 5/7.</text>
</comment>
<name>A0AAX3BBV7_9SPIR</name>
<evidence type="ECO:0000256" key="3">
    <source>
        <dbReference type="ARBA" id="ARBA00012154"/>
    </source>
</evidence>
<evidence type="ECO:0000256" key="7">
    <source>
        <dbReference type="ARBA" id="ARBA00022777"/>
    </source>
</evidence>
<dbReference type="GO" id="GO:0004765">
    <property type="term" value="F:shikimate kinase activity"/>
    <property type="evidence" value="ECO:0007669"/>
    <property type="project" value="UniProtKB-UniRule"/>
</dbReference>
<comment type="subcellular location">
    <subcellularLocation>
        <location evidence="11">Cytoplasm</location>
    </subcellularLocation>
</comment>
<dbReference type="GO" id="GO:0009423">
    <property type="term" value="P:chorismate biosynthetic process"/>
    <property type="evidence" value="ECO:0007669"/>
    <property type="project" value="UniProtKB-UniRule"/>
</dbReference>
<protein>
    <recommendedName>
        <fullName evidence="3 11">Shikimate kinase</fullName>
        <shortName evidence="11">SK</shortName>
        <ecNumber evidence="3 11">2.7.1.71</ecNumber>
    </recommendedName>
</protein>
<proteinExistence type="inferred from homology"/>
<evidence type="ECO:0000256" key="10">
    <source>
        <dbReference type="ARBA" id="ARBA00048567"/>
    </source>
</evidence>
<dbReference type="GO" id="GO:0005524">
    <property type="term" value="F:ATP binding"/>
    <property type="evidence" value="ECO:0007669"/>
    <property type="project" value="UniProtKB-UniRule"/>
</dbReference>
<comment type="caution">
    <text evidence="11">Lacks conserved residue(s) required for the propagation of feature annotation.</text>
</comment>
<dbReference type="PANTHER" id="PTHR21087:SF16">
    <property type="entry name" value="SHIKIMATE KINASE 1, CHLOROPLASTIC"/>
    <property type="match status" value="1"/>
</dbReference>
<feature type="binding site" evidence="11">
    <location>
        <position position="32"/>
    </location>
    <ligand>
        <name>substrate</name>
    </ligand>
</feature>
<evidence type="ECO:0000256" key="11">
    <source>
        <dbReference type="HAMAP-Rule" id="MF_00109"/>
    </source>
</evidence>
<accession>A0AAX3BBV7</accession>
<sequence length="177" mass="19493">MKIVLIGYRGSGKTTIGKHLATALNVPFIDTDHLIVSQAGMSIPEIFHKEGESGFRLRESRALKEALMLGRGVISTGGGIVLRPENRILIRTADLVVYLTAPVSILAERIRGDKNRPALTNLSLEEEIHTLLKERSPLYEELADLKIDTSTIDVNQAVAIILKKTQRKDLCNEALPS</sequence>
<keyword evidence="13" id="KW-1185">Reference proteome</keyword>
<evidence type="ECO:0000256" key="1">
    <source>
        <dbReference type="ARBA" id="ARBA00004842"/>
    </source>
</evidence>
<evidence type="ECO:0000256" key="4">
    <source>
        <dbReference type="ARBA" id="ARBA00022605"/>
    </source>
</evidence>
<keyword evidence="5 11" id="KW-0808">Transferase</keyword>
<dbReference type="KEGG" id="taqu:KDW03_09600"/>
<comment type="similarity">
    <text evidence="2 11">Belongs to the shikimate kinase family.</text>
</comment>
<comment type="cofactor">
    <cofactor evidence="11">
        <name>Mg(2+)</name>
        <dbReference type="ChEBI" id="CHEBI:18420"/>
    </cofactor>
    <text evidence="11">Binds 1 Mg(2+) ion per subunit.</text>
</comment>
<keyword evidence="8 11" id="KW-0067">ATP-binding</keyword>
<dbReference type="PRINTS" id="PR01100">
    <property type="entry name" value="SHIKIMTKNASE"/>
</dbReference>
<evidence type="ECO:0000256" key="6">
    <source>
        <dbReference type="ARBA" id="ARBA00022741"/>
    </source>
</evidence>
<feature type="binding site" evidence="11">
    <location>
        <position position="116"/>
    </location>
    <ligand>
        <name>ATP</name>
        <dbReference type="ChEBI" id="CHEBI:30616"/>
    </ligand>
</feature>
<evidence type="ECO:0000256" key="9">
    <source>
        <dbReference type="ARBA" id="ARBA00023141"/>
    </source>
</evidence>
<keyword evidence="6 11" id="KW-0547">Nucleotide-binding</keyword>
<dbReference type="PROSITE" id="PS01128">
    <property type="entry name" value="SHIKIMATE_KINASE"/>
    <property type="match status" value="1"/>
</dbReference>
<dbReference type="GO" id="GO:0008652">
    <property type="term" value="P:amino acid biosynthetic process"/>
    <property type="evidence" value="ECO:0007669"/>
    <property type="project" value="UniProtKB-KW"/>
</dbReference>
<dbReference type="RefSeq" id="WP_271434864.1">
    <property type="nucleotide sequence ID" value="NZ_CP073355.1"/>
</dbReference>
<dbReference type="EMBL" id="CP073355">
    <property type="protein sequence ID" value="URA09728.1"/>
    <property type="molecule type" value="Genomic_DNA"/>
</dbReference>
<keyword evidence="9 11" id="KW-0057">Aromatic amino acid biosynthesis</keyword>
<dbReference type="GO" id="GO:0000287">
    <property type="term" value="F:magnesium ion binding"/>
    <property type="evidence" value="ECO:0007669"/>
    <property type="project" value="UniProtKB-UniRule"/>
</dbReference>